<evidence type="ECO:0000313" key="2">
    <source>
        <dbReference type="Proteomes" id="UP001172083"/>
    </source>
</evidence>
<dbReference type="RefSeq" id="WP_346758436.1">
    <property type="nucleotide sequence ID" value="NZ_JAUJEB010000002.1"/>
</dbReference>
<comment type="caution">
    <text evidence="1">The sequence shown here is derived from an EMBL/GenBank/DDBJ whole genome shotgun (WGS) entry which is preliminary data.</text>
</comment>
<gene>
    <name evidence="1" type="ORF">QQ020_13600</name>
</gene>
<protein>
    <submittedName>
        <fullName evidence="1">Uncharacterized protein</fullName>
    </submittedName>
</protein>
<dbReference type="EMBL" id="JAUJEB010000002">
    <property type="protein sequence ID" value="MDN5213096.1"/>
    <property type="molecule type" value="Genomic_DNA"/>
</dbReference>
<sequence>MSSFMYDTKIIENYLSGRLTAQEQDAIAATLLKDPHFQQTVEAQQQTYDAITYFGRRALKKELKRVEKRLFSRPDKITFQQKIKKIFGYEC</sequence>
<organism evidence="1 2">
    <name type="scientific">Agaribacillus aureus</name>
    <dbReference type="NCBI Taxonomy" id="3051825"/>
    <lineage>
        <taxon>Bacteria</taxon>
        <taxon>Pseudomonadati</taxon>
        <taxon>Bacteroidota</taxon>
        <taxon>Cytophagia</taxon>
        <taxon>Cytophagales</taxon>
        <taxon>Splendidivirgaceae</taxon>
        <taxon>Agaribacillus</taxon>
    </lineage>
</organism>
<keyword evidence="2" id="KW-1185">Reference proteome</keyword>
<accession>A0ABT8L9M9</accession>
<reference evidence="1" key="1">
    <citation type="submission" date="2023-06" db="EMBL/GenBank/DDBJ databases">
        <title>Genomic of Agaribacillus aureum.</title>
        <authorList>
            <person name="Wang G."/>
        </authorList>
    </citation>
    <scope>NUCLEOTIDE SEQUENCE</scope>
    <source>
        <strain evidence="1">BMA12</strain>
    </source>
</reference>
<evidence type="ECO:0000313" key="1">
    <source>
        <dbReference type="EMBL" id="MDN5213096.1"/>
    </source>
</evidence>
<proteinExistence type="predicted"/>
<dbReference type="Proteomes" id="UP001172083">
    <property type="component" value="Unassembled WGS sequence"/>
</dbReference>
<name>A0ABT8L9M9_9BACT</name>